<evidence type="ECO:0000256" key="6">
    <source>
        <dbReference type="ARBA" id="ARBA00023242"/>
    </source>
</evidence>
<dbReference type="AlphaFoldDB" id="W9Y2T4"/>
<evidence type="ECO:0000256" key="8">
    <source>
        <dbReference type="RuleBase" id="RU364141"/>
    </source>
</evidence>
<evidence type="ECO:0000256" key="4">
    <source>
        <dbReference type="ARBA" id="ARBA00023015"/>
    </source>
</evidence>
<feature type="compositionally biased region" description="Acidic residues" evidence="10">
    <location>
        <begin position="262"/>
        <end position="273"/>
    </location>
</feature>
<name>W9Y2T4_9EURO</name>
<proteinExistence type="inferred from homology"/>
<dbReference type="GO" id="GO:0003712">
    <property type="term" value="F:transcription coregulator activity"/>
    <property type="evidence" value="ECO:0007669"/>
    <property type="project" value="InterPro"/>
</dbReference>
<dbReference type="HOGENOM" id="CLU_052082_0_0_1"/>
<keyword evidence="9" id="KW-0175">Coiled coil</keyword>
<feature type="coiled-coil region" evidence="9">
    <location>
        <begin position="63"/>
        <end position="90"/>
    </location>
</feature>
<dbReference type="Pfam" id="PF10018">
    <property type="entry name" value="Med4"/>
    <property type="match status" value="1"/>
</dbReference>
<organism evidence="11 12">
    <name type="scientific">Capronia epimyces CBS 606.96</name>
    <dbReference type="NCBI Taxonomy" id="1182542"/>
    <lineage>
        <taxon>Eukaryota</taxon>
        <taxon>Fungi</taxon>
        <taxon>Dikarya</taxon>
        <taxon>Ascomycota</taxon>
        <taxon>Pezizomycotina</taxon>
        <taxon>Eurotiomycetes</taxon>
        <taxon>Chaetothyriomycetidae</taxon>
        <taxon>Chaetothyriales</taxon>
        <taxon>Herpotrichiellaceae</taxon>
        <taxon>Capronia</taxon>
    </lineage>
</organism>
<evidence type="ECO:0000256" key="7">
    <source>
        <dbReference type="ARBA" id="ARBA00031257"/>
    </source>
</evidence>
<protein>
    <recommendedName>
        <fullName evidence="3 8">Mediator of RNA polymerase II transcription subunit 4</fullName>
    </recommendedName>
    <alternativeName>
        <fullName evidence="7 8">Mediator complex subunit 4</fullName>
    </alternativeName>
</protein>
<keyword evidence="8" id="KW-0010">Activator</keyword>
<dbReference type="EMBL" id="AMGY01000003">
    <property type="protein sequence ID" value="EXJ86813.1"/>
    <property type="molecule type" value="Genomic_DNA"/>
</dbReference>
<dbReference type="eggNOG" id="ENOG502SCD7">
    <property type="taxonomic scope" value="Eukaryota"/>
</dbReference>
<dbReference type="InterPro" id="IPR019258">
    <property type="entry name" value="Mediator_Med4"/>
</dbReference>
<evidence type="ECO:0000256" key="3">
    <source>
        <dbReference type="ARBA" id="ARBA00020629"/>
    </source>
</evidence>
<evidence type="ECO:0000313" key="11">
    <source>
        <dbReference type="EMBL" id="EXJ86813.1"/>
    </source>
</evidence>
<keyword evidence="5 8" id="KW-0804">Transcription</keyword>
<comment type="similarity">
    <text evidence="2 8">Belongs to the Mediator complex subunit 4 family.</text>
</comment>
<keyword evidence="6 8" id="KW-0539">Nucleus</keyword>
<keyword evidence="12" id="KW-1185">Reference proteome</keyword>
<feature type="region of interest" description="Disordered" evidence="10">
    <location>
        <begin position="262"/>
        <end position="334"/>
    </location>
</feature>
<comment type="function">
    <text evidence="8">Component of the Mediator complex, a coactivator involved in the regulated transcription of nearly all RNA polymerase II-dependent genes. Mediator functions as a bridge to convey information from gene-specific regulatory proteins to the basal RNA polymerase II transcription machinery. Mediator is recruited to promoters by direct interactions with regulatory proteins and serves as a scaffold for the assembly of a functional preinitiation complex with RNA polymerase II and the general transcription factors.</text>
</comment>
<reference evidence="11 12" key="1">
    <citation type="submission" date="2013-03" db="EMBL/GenBank/DDBJ databases">
        <title>The Genome Sequence of Capronia epimyces CBS 606.96.</title>
        <authorList>
            <consortium name="The Broad Institute Genomics Platform"/>
            <person name="Cuomo C."/>
            <person name="de Hoog S."/>
            <person name="Gorbushina A."/>
            <person name="Walker B."/>
            <person name="Young S.K."/>
            <person name="Zeng Q."/>
            <person name="Gargeya S."/>
            <person name="Fitzgerald M."/>
            <person name="Haas B."/>
            <person name="Abouelleil A."/>
            <person name="Allen A.W."/>
            <person name="Alvarado L."/>
            <person name="Arachchi H.M."/>
            <person name="Berlin A.M."/>
            <person name="Chapman S.B."/>
            <person name="Gainer-Dewar J."/>
            <person name="Goldberg J."/>
            <person name="Griggs A."/>
            <person name="Gujja S."/>
            <person name="Hansen M."/>
            <person name="Howarth C."/>
            <person name="Imamovic A."/>
            <person name="Ireland A."/>
            <person name="Larimer J."/>
            <person name="McCowan C."/>
            <person name="Murphy C."/>
            <person name="Pearson M."/>
            <person name="Poon T.W."/>
            <person name="Priest M."/>
            <person name="Roberts A."/>
            <person name="Saif S."/>
            <person name="Shea T."/>
            <person name="Sisk P."/>
            <person name="Sykes S."/>
            <person name="Wortman J."/>
            <person name="Nusbaum C."/>
            <person name="Birren B."/>
        </authorList>
    </citation>
    <scope>NUCLEOTIDE SEQUENCE [LARGE SCALE GENOMIC DNA]</scope>
    <source>
        <strain evidence="11 12">CBS 606.96</strain>
    </source>
</reference>
<dbReference type="GO" id="GO:0006357">
    <property type="term" value="P:regulation of transcription by RNA polymerase II"/>
    <property type="evidence" value="ECO:0007669"/>
    <property type="project" value="InterPro"/>
</dbReference>
<dbReference type="OrthoDB" id="1929813at2759"/>
<sequence length="334" mass="36161">MDSVVLDPLNSLETHLNSLVTSLTQTNAFTNAPQIAKDLILDDDNLTASLNLLQRHQQNYARILNLRSEVAGLQEQLRDTIKRCVALRQEIGQVHPSILNTLDSDEEEEEDYDDDQDAKVAEVDYHTLLAFAARIGKHNAVAAREAEAEAVKRKVAAKRKTSATTNGVPDSAGPATGNENGNGNATAETEAELERIHNTIALTRAQLGMAFPDANILRVGALGQLQLFQERQQHTSSGDEEVQAAVEREVERLVRASEDIAEAEVERTEEEEIGGTWPSPGMSRMSIGDEVKPAAPQASASQSLHTGAAAPASAQAPKRKLDLDFPSSDDEDEG</sequence>
<evidence type="ECO:0000256" key="10">
    <source>
        <dbReference type="SAM" id="MobiDB-lite"/>
    </source>
</evidence>
<gene>
    <name evidence="8" type="primary">MED4</name>
    <name evidence="11" type="ORF">A1O3_03767</name>
</gene>
<feature type="region of interest" description="Disordered" evidence="10">
    <location>
        <begin position="156"/>
        <end position="187"/>
    </location>
</feature>
<dbReference type="Proteomes" id="UP000019478">
    <property type="component" value="Unassembled WGS sequence"/>
</dbReference>
<comment type="caution">
    <text evidence="11">The sequence shown here is derived from an EMBL/GenBank/DDBJ whole genome shotgun (WGS) entry which is preliminary data.</text>
</comment>
<feature type="compositionally biased region" description="Low complexity" evidence="10">
    <location>
        <begin position="175"/>
        <end position="187"/>
    </location>
</feature>
<evidence type="ECO:0000256" key="1">
    <source>
        <dbReference type="ARBA" id="ARBA00004123"/>
    </source>
</evidence>
<accession>W9Y2T4</accession>
<evidence type="ECO:0000256" key="9">
    <source>
        <dbReference type="SAM" id="Coils"/>
    </source>
</evidence>
<comment type="subcellular location">
    <subcellularLocation>
        <location evidence="1 8">Nucleus</location>
    </subcellularLocation>
</comment>
<dbReference type="RefSeq" id="XP_007732092.1">
    <property type="nucleotide sequence ID" value="XM_007733902.1"/>
</dbReference>
<evidence type="ECO:0000313" key="12">
    <source>
        <dbReference type="Proteomes" id="UP000019478"/>
    </source>
</evidence>
<comment type="subunit">
    <text evidence="8">Component of the Mediator complex.</text>
</comment>
<dbReference type="STRING" id="1182542.W9Y2T4"/>
<dbReference type="GeneID" id="19167892"/>
<keyword evidence="4 8" id="KW-0805">Transcription regulation</keyword>
<evidence type="ECO:0000256" key="5">
    <source>
        <dbReference type="ARBA" id="ARBA00023163"/>
    </source>
</evidence>
<dbReference type="GO" id="GO:0016592">
    <property type="term" value="C:mediator complex"/>
    <property type="evidence" value="ECO:0007669"/>
    <property type="project" value="InterPro"/>
</dbReference>
<feature type="compositionally biased region" description="Low complexity" evidence="10">
    <location>
        <begin position="293"/>
        <end position="316"/>
    </location>
</feature>
<evidence type="ECO:0000256" key="2">
    <source>
        <dbReference type="ARBA" id="ARBA00009626"/>
    </source>
</evidence>